<reference evidence="6" key="1">
    <citation type="journal article" date="2017" name="Genome Biol.">
        <title>Comparative genomics reveals high biological diversity and specific adaptations in the industrially and medically important fungal genus Aspergillus.</title>
        <authorList>
            <person name="de Vries R.P."/>
            <person name="Riley R."/>
            <person name="Wiebenga A."/>
            <person name="Aguilar-Osorio G."/>
            <person name="Amillis S."/>
            <person name="Uchima C.A."/>
            <person name="Anderluh G."/>
            <person name="Asadollahi M."/>
            <person name="Askin M."/>
            <person name="Barry K."/>
            <person name="Battaglia E."/>
            <person name="Bayram O."/>
            <person name="Benocci T."/>
            <person name="Braus-Stromeyer S.A."/>
            <person name="Caldana C."/>
            <person name="Canovas D."/>
            <person name="Cerqueira G.C."/>
            <person name="Chen F."/>
            <person name="Chen W."/>
            <person name="Choi C."/>
            <person name="Clum A."/>
            <person name="Dos Santos R.A."/>
            <person name="Damasio A.R."/>
            <person name="Diallinas G."/>
            <person name="Emri T."/>
            <person name="Fekete E."/>
            <person name="Flipphi M."/>
            <person name="Freyberg S."/>
            <person name="Gallo A."/>
            <person name="Gournas C."/>
            <person name="Habgood R."/>
            <person name="Hainaut M."/>
            <person name="Harispe M.L."/>
            <person name="Henrissat B."/>
            <person name="Hilden K.S."/>
            <person name="Hope R."/>
            <person name="Hossain A."/>
            <person name="Karabika E."/>
            <person name="Karaffa L."/>
            <person name="Karanyi Z."/>
            <person name="Krasevec N."/>
            <person name="Kuo A."/>
            <person name="Kusch H."/>
            <person name="LaButti K."/>
            <person name="Lagendijk E.L."/>
            <person name="Lapidus A."/>
            <person name="Levasseur A."/>
            <person name="Lindquist E."/>
            <person name="Lipzen A."/>
            <person name="Logrieco A.F."/>
            <person name="MacCabe A."/>
            <person name="Maekelae M.R."/>
            <person name="Malavazi I."/>
            <person name="Melin P."/>
            <person name="Meyer V."/>
            <person name="Mielnichuk N."/>
            <person name="Miskei M."/>
            <person name="Molnar A.P."/>
            <person name="Mule G."/>
            <person name="Ngan C.Y."/>
            <person name="Orejas M."/>
            <person name="Orosz E."/>
            <person name="Ouedraogo J.P."/>
            <person name="Overkamp K.M."/>
            <person name="Park H.-S."/>
            <person name="Perrone G."/>
            <person name="Piumi F."/>
            <person name="Punt P.J."/>
            <person name="Ram A.F."/>
            <person name="Ramon A."/>
            <person name="Rauscher S."/>
            <person name="Record E."/>
            <person name="Riano-Pachon D.M."/>
            <person name="Robert V."/>
            <person name="Roehrig J."/>
            <person name="Ruller R."/>
            <person name="Salamov A."/>
            <person name="Salih N.S."/>
            <person name="Samson R.A."/>
            <person name="Sandor E."/>
            <person name="Sanguinetti M."/>
            <person name="Schuetze T."/>
            <person name="Sepcic K."/>
            <person name="Shelest E."/>
            <person name="Sherlock G."/>
            <person name="Sophianopoulou V."/>
            <person name="Squina F.M."/>
            <person name="Sun H."/>
            <person name="Susca A."/>
            <person name="Todd R.B."/>
            <person name="Tsang A."/>
            <person name="Unkles S.E."/>
            <person name="van de Wiele N."/>
            <person name="van Rossen-Uffink D."/>
            <person name="Oliveira J.V."/>
            <person name="Vesth T.C."/>
            <person name="Visser J."/>
            <person name="Yu J.-H."/>
            <person name="Zhou M."/>
            <person name="Andersen M.R."/>
            <person name="Archer D.B."/>
            <person name="Baker S.E."/>
            <person name="Benoit I."/>
            <person name="Brakhage A.A."/>
            <person name="Braus G.H."/>
            <person name="Fischer R."/>
            <person name="Frisvad J.C."/>
            <person name="Goldman G.H."/>
            <person name="Houbraken J."/>
            <person name="Oakley B."/>
            <person name="Pocsi I."/>
            <person name="Scazzocchio C."/>
            <person name="Seiboth B."/>
            <person name="vanKuyk P.A."/>
            <person name="Wortman J."/>
            <person name="Dyer P.S."/>
            <person name="Grigoriev I.V."/>
        </authorList>
    </citation>
    <scope>NUCLEOTIDE SEQUENCE [LARGE SCALE GENOMIC DNA]</scope>
    <source>
        <strain evidence="6">CBS 583.65</strain>
    </source>
</reference>
<organism evidence="5 6">
    <name type="scientific">Aspergillus versicolor CBS 583.65</name>
    <dbReference type="NCBI Taxonomy" id="1036611"/>
    <lineage>
        <taxon>Eukaryota</taxon>
        <taxon>Fungi</taxon>
        <taxon>Dikarya</taxon>
        <taxon>Ascomycota</taxon>
        <taxon>Pezizomycotina</taxon>
        <taxon>Eurotiomycetes</taxon>
        <taxon>Eurotiomycetidae</taxon>
        <taxon>Eurotiales</taxon>
        <taxon>Aspergillaceae</taxon>
        <taxon>Aspergillus</taxon>
        <taxon>Aspergillus subgen. Nidulantes</taxon>
    </lineage>
</organism>
<dbReference type="Pfam" id="PF00106">
    <property type="entry name" value="adh_short"/>
    <property type="match status" value="1"/>
</dbReference>
<dbReference type="PRINTS" id="PR00081">
    <property type="entry name" value="GDHRDH"/>
</dbReference>
<dbReference type="PRINTS" id="PR00080">
    <property type="entry name" value="SDRFAMILY"/>
</dbReference>
<evidence type="ECO:0000256" key="1">
    <source>
        <dbReference type="ARBA" id="ARBA00006484"/>
    </source>
</evidence>
<evidence type="ECO:0000256" key="3">
    <source>
        <dbReference type="ARBA" id="ARBA00023002"/>
    </source>
</evidence>
<gene>
    <name evidence="5" type="ORF">ASPVEDRAFT_57473</name>
</gene>
<dbReference type="SUPFAM" id="SSF51735">
    <property type="entry name" value="NAD(P)-binding Rossmann-fold domains"/>
    <property type="match status" value="1"/>
</dbReference>
<dbReference type="InterPro" id="IPR036291">
    <property type="entry name" value="NAD(P)-bd_dom_sf"/>
</dbReference>
<dbReference type="AlphaFoldDB" id="A0A1L9Q3L6"/>
<keyword evidence="3" id="KW-0560">Oxidoreductase</keyword>
<keyword evidence="2" id="KW-0521">NADP</keyword>
<dbReference type="VEuPathDB" id="FungiDB:ASPVEDRAFT_57473"/>
<dbReference type="GO" id="GO:0016491">
    <property type="term" value="F:oxidoreductase activity"/>
    <property type="evidence" value="ECO:0007669"/>
    <property type="project" value="UniProtKB-KW"/>
</dbReference>
<dbReference type="GeneID" id="63730851"/>
<proteinExistence type="inferred from homology"/>
<comment type="similarity">
    <text evidence="1 4">Belongs to the short-chain dehydrogenases/reductases (SDR) family.</text>
</comment>
<dbReference type="PANTHER" id="PTHR24320:SF282">
    <property type="entry name" value="WW DOMAIN-CONTAINING OXIDOREDUCTASE"/>
    <property type="match status" value="1"/>
</dbReference>
<accession>A0A1L9Q3L6</accession>
<dbReference type="OrthoDB" id="191139at2759"/>
<dbReference type="PANTHER" id="PTHR24320">
    <property type="entry name" value="RETINOL DEHYDROGENASE"/>
    <property type="match status" value="1"/>
</dbReference>
<protein>
    <recommendedName>
        <fullName evidence="7">NAD(P)-binding protein</fullName>
    </recommendedName>
</protein>
<dbReference type="EMBL" id="KV878139">
    <property type="protein sequence ID" value="OJJ08350.1"/>
    <property type="molecule type" value="Genomic_DNA"/>
</dbReference>
<evidence type="ECO:0000256" key="2">
    <source>
        <dbReference type="ARBA" id="ARBA00022857"/>
    </source>
</evidence>
<dbReference type="Gene3D" id="3.40.50.720">
    <property type="entry name" value="NAD(P)-binding Rossmann-like Domain"/>
    <property type="match status" value="1"/>
</dbReference>
<evidence type="ECO:0000313" key="5">
    <source>
        <dbReference type="EMBL" id="OJJ08350.1"/>
    </source>
</evidence>
<keyword evidence="6" id="KW-1185">Reference proteome</keyword>
<dbReference type="Proteomes" id="UP000184073">
    <property type="component" value="Unassembled WGS sequence"/>
</dbReference>
<dbReference type="RefSeq" id="XP_040674112.1">
    <property type="nucleotide sequence ID" value="XM_040815340.1"/>
</dbReference>
<evidence type="ECO:0008006" key="7">
    <source>
        <dbReference type="Google" id="ProtNLM"/>
    </source>
</evidence>
<sequence>MLFFGAGPSYNPDRDIPNLSDKTILVTGGNNGLGKECIKQLAKHSPAKLYMGARSLTKAQEAVSEIKSAVPLAEIHILEIDLASFSSIKAAAAQFLSENEHLDVLVNNAGVFGSPPGLTEDGYEIQFGTNYMGSALLTRLLLPILEATARTPGSGPAKDRDVRIINISSEIYRAAPKGGVLLDRMTSPLADLSTVARYGQSKLANIYFTQSYASRYPHIKSVALHPGLVKTNIGGGMTANPILGFVFGLFTRVAAVDIPTGALNQLWASTANSQEVKSGAYYVPFFKEVGRTGSLGDERMAEELWLWTEREFAERGF</sequence>
<dbReference type="STRING" id="1036611.A0A1L9Q3L6"/>
<name>A0A1L9Q3L6_ASPVE</name>
<evidence type="ECO:0000256" key="4">
    <source>
        <dbReference type="RuleBase" id="RU000363"/>
    </source>
</evidence>
<evidence type="ECO:0000313" key="6">
    <source>
        <dbReference type="Proteomes" id="UP000184073"/>
    </source>
</evidence>
<dbReference type="InterPro" id="IPR002347">
    <property type="entry name" value="SDR_fam"/>
</dbReference>